<protein>
    <submittedName>
        <fullName evidence="1">Uncharacterized protein</fullName>
    </submittedName>
</protein>
<evidence type="ECO:0000313" key="2">
    <source>
        <dbReference type="Proteomes" id="UP000024900"/>
    </source>
</evidence>
<organism evidence="1 2">
    <name type="scientific">Bradyrhizobium diazoefficiens SEMIA 5080</name>
    <dbReference type="NCBI Taxonomy" id="754504"/>
    <lineage>
        <taxon>Bacteria</taxon>
        <taxon>Pseudomonadati</taxon>
        <taxon>Pseudomonadota</taxon>
        <taxon>Alphaproteobacteria</taxon>
        <taxon>Hyphomicrobiales</taxon>
        <taxon>Nitrobacteraceae</taxon>
        <taxon>Bradyrhizobium</taxon>
    </lineage>
</organism>
<dbReference type="AlphaFoldDB" id="A0A837C9K8"/>
<dbReference type="EMBL" id="ADOU02000007">
    <property type="protein sequence ID" value="KGJ65708.1"/>
    <property type="molecule type" value="Genomic_DNA"/>
</dbReference>
<gene>
    <name evidence="1" type="ORF">BJA5080_02353</name>
</gene>
<dbReference type="RefSeq" id="WP_028173651.1">
    <property type="nucleotide sequence ID" value="NZ_ADOU02000007.1"/>
</dbReference>
<dbReference type="Proteomes" id="UP000024900">
    <property type="component" value="Unassembled WGS sequence"/>
</dbReference>
<comment type="caution">
    <text evidence="1">The sequence shown here is derived from an EMBL/GenBank/DDBJ whole genome shotgun (WGS) entry which is preliminary data.</text>
</comment>
<name>A0A837C9K8_9BRAD</name>
<sequence>MRWPKRIELDLPHEAVAMFELGDYEKLLYCFVAVGDGGWVALDRHYEKVAGGGYLSDGGEAVVVSFAADPRQVGGCFSSVVGNFGFLYETPFDSAAEYKRRIDRLLALSEGCFGSC</sequence>
<reference evidence="1 2" key="1">
    <citation type="journal article" date="2014" name="BMC Genomics">
        <title>Comparative genomics of Bradyrhizobium japonicum CPAC 15 and Bradyrhizobium diazoefficiens CPAC 7: elite model strains for understanding symbiotic performance with soybean.</title>
        <authorList>
            <person name="Siqueira A.F."/>
            <person name="Ormeno-Orrillo E."/>
            <person name="Souza R.C."/>
            <person name="Rodrigues E.P."/>
            <person name="Almeida L.G."/>
            <person name="Barcellos F.G."/>
            <person name="Batista J.S."/>
            <person name="Nakatami A.S."/>
            <person name="Martinez-Romero E."/>
            <person name="Vasconcelos A.T."/>
            <person name="Hungria M."/>
        </authorList>
    </citation>
    <scope>NUCLEOTIDE SEQUENCE [LARGE SCALE GENOMIC DNA]</scope>
    <source>
        <strain evidence="1 2">SEMIA 5080</strain>
    </source>
</reference>
<evidence type="ECO:0000313" key="1">
    <source>
        <dbReference type="EMBL" id="KGJ65708.1"/>
    </source>
</evidence>
<accession>A0A837C9K8</accession>
<proteinExistence type="predicted"/>